<dbReference type="InterPro" id="IPR059226">
    <property type="entry name" value="Choice_anch_Q_dom"/>
</dbReference>
<evidence type="ECO:0008006" key="4">
    <source>
        <dbReference type="Google" id="ProtNLM"/>
    </source>
</evidence>
<feature type="signal peptide" evidence="1">
    <location>
        <begin position="1"/>
        <end position="15"/>
    </location>
</feature>
<reference evidence="2 3" key="1">
    <citation type="submission" date="2019-01" db="EMBL/GenBank/DDBJ databases">
        <title>Pseudolysobacter antarctica gen. nov., sp. nov., isolated from Fildes Peninsula, Antarctica.</title>
        <authorList>
            <person name="Wei Z."/>
            <person name="Peng F."/>
        </authorList>
    </citation>
    <scope>NUCLEOTIDE SEQUENCE [LARGE SCALE GENOMIC DNA]</scope>
    <source>
        <strain evidence="2 3">AQ6-296</strain>
    </source>
</reference>
<dbReference type="Proteomes" id="UP000291562">
    <property type="component" value="Chromosome"/>
</dbReference>
<dbReference type="Gene3D" id="2.160.20.10">
    <property type="entry name" value="Single-stranded right-handed beta-helix, Pectin lyase-like"/>
    <property type="match status" value="1"/>
</dbReference>
<evidence type="ECO:0000313" key="2">
    <source>
        <dbReference type="EMBL" id="QBB69319.1"/>
    </source>
</evidence>
<dbReference type="EMBL" id="CP035704">
    <property type="protein sequence ID" value="QBB69319.1"/>
    <property type="molecule type" value="Genomic_DNA"/>
</dbReference>
<dbReference type="RefSeq" id="WP_129831575.1">
    <property type="nucleotide sequence ID" value="NZ_CP035704.1"/>
</dbReference>
<dbReference type="NCBIfam" id="NF041518">
    <property type="entry name" value="choice_anch_Q"/>
    <property type="match status" value="1"/>
</dbReference>
<dbReference type="AlphaFoldDB" id="A0A411HFS4"/>
<dbReference type="InterPro" id="IPR012334">
    <property type="entry name" value="Pectin_lyas_fold"/>
</dbReference>
<dbReference type="InterPro" id="IPR011050">
    <property type="entry name" value="Pectin_lyase_fold/virulence"/>
</dbReference>
<accession>A0A411HFS4</accession>
<feature type="chain" id="PRO_5019209925" description="IPT/TIG domain-containing protein" evidence="1">
    <location>
        <begin position="16"/>
        <end position="573"/>
    </location>
</feature>
<gene>
    <name evidence="2" type="ORF">ELE36_02415</name>
</gene>
<protein>
    <recommendedName>
        <fullName evidence="4">IPT/TIG domain-containing protein</fullName>
    </recommendedName>
</protein>
<name>A0A411HFS4_9GAMM</name>
<dbReference type="KEGG" id="xbc:ELE36_02415"/>
<sequence length="573" mass="60055">MSIRSALLLATVAVAASLFLRDAAALPSDLPVVMYTDIASGPNSGGENNHGVYLSIFGKNFGSNGLGSLVKVKIGGVEVDNYRYLGPSKGRADIQQISVQIGALGNPTPGILLPVQVLVNGIGSNVDQSFIVNPGRLLFVDNVNGNDSTAIAGDITHPYRHVQMADTTKAAYGAMLPGDIIVMRGTGTAWTDAGNDTYFTKFIYKNGTAPSGITGSGPLTVMAYPNEDVFINVAGATRKGALSGIDTTSGIDGGLWITIADLRIESGGNAGAIAVQIDGDHWRIVNNELTAATATNTAKAAGINGNGTNSFWVGNHIHDIAGGVAQENHGIYIDGDGSYEIAYNTIEHVSGGNGMQIYVNGGNGSDYGNNVNFHHNLVHDISKHGINIADGSQNNIKLWNNVVYNTTFASLRFNTNTLHGAKIYNNTLFNADTSGSSNYGAITNDWNLPSDALDMQNNIVWPANGMAYTDGSVGISAGIGTINKNLWFGGIGGYTFDTHPVTGNPLFVSASNADFHLQPLSAAIDVGSAAVSTLLSNDFDIVVPRPSGSLIDIGAHEYGAGYVYDRIFAGRFE</sequence>
<evidence type="ECO:0000256" key="1">
    <source>
        <dbReference type="SAM" id="SignalP"/>
    </source>
</evidence>
<keyword evidence="1" id="KW-0732">Signal</keyword>
<proteinExistence type="predicted"/>
<organism evidence="2 3">
    <name type="scientific">Pseudolysobacter antarcticus</name>
    <dbReference type="NCBI Taxonomy" id="2511995"/>
    <lineage>
        <taxon>Bacteria</taxon>
        <taxon>Pseudomonadati</taxon>
        <taxon>Pseudomonadota</taxon>
        <taxon>Gammaproteobacteria</taxon>
        <taxon>Lysobacterales</taxon>
        <taxon>Rhodanobacteraceae</taxon>
        <taxon>Pseudolysobacter</taxon>
    </lineage>
</organism>
<dbReference type="SUPFAM" id="SSF51126">
    <property type="entry name" value="Pectin lyase-like"/>
    <property type="match status" value="1"/>
</dbReference>
<evidence type="ECO:0000313" key="3">
    <source>
        <dbReference type="Proteomes" id="UP000291562"/>
    </source>
</evidence>
<dbReference type="OrthoDB" id="6016406at2"/>
<keyword evidence="3" id="KW-1185">Reference proteome</keyword>